<organism evidence="4 5">
    <name type="scientific">Musa balbisiana</name>
    <name type="common">Banana</name>
    <dbReference type="NCBI Taxonomy" id="52838"/>
    <lineage>
        <taxon>Eukaryota</taxon>
        <taxon>Viridiplantae</taxon>
        <taxon>Streptophyta</taxon>
        <taxon>Embryophyta</taxon>
        <taxon>Tracheophyta</taxon>
        <taxon>Spermatophyta</taxon>
        <taxon>Magnoliopsida</taxon>
        <taxon>Liliopsida</taxon>
        <taxon>Zingiberales</taxon>
        <taxon>Musaceae</taxon>
        <taxon>Musa</taxon>
    </lineage>
</organism>
<keyword evidence="5" id="KW-1185">Reference proteome</keyword>
<dbReference type="EMBL" id="PYDT01000005">
    <property type="protein sequence ID" value="THU61161.1"/>
    <property type="molecule type" value="Genomic_DNA"/>
</dbReference>
<dbReference type="STRING" id="52838.A0A4S8JGX7"/>
<dbReference type="GO" id="GO:0005634">
    <property type="term" value="C:nucleus"/>
    <property type="evidence" value="ECO:0007669"/>
    <property type="project" value="TreeGrafter"/>
</dbReference>
<gene>
    <name evidence="4" type="ORF">C4D60_Mb07t20370</name>
</gene>
<evidence type="ECO:0000313" key="4">
    <source>
        <dbReference type="EMBL" id="THU61161.1"/>
    </source>
</evidence>
<keyword evidence="2" id="KW-0067">ATP-binding</keyword>
<sequence length="353" mass="38392">MILLQSPPGMPLDSYPTTLSPSILPPSSSPRRPDHPSSRSSAVTPIPQVTSAVLAFVAWSDSRGAPTIGTPHDRLSSIEFHPQWPTAVWDSTFTCEHHSTTRPCSPPPSSSTPASYLLSRRTTNRYGRLFCARPAESSTSSRFVKRCKLPKETYTTDRSGFESSHSTYLFSSGLPVLGSDSFRLVLVANGQVGISGPMVSRSISSTAERVSGSKMRLNVTNSSPVHVHESFPFSIAVSWKGSAPDSRTICSENQQISVVFPKGNPIPSVKALAFYRSSTFIVDVVYADVGDMQVPAKISTYTIGPFQTSKDERAKLKVKVWLNLHGIVSIEPATMLEEEEVEVAISDMAELTK</sequence>
<dbReference type="GO" id="GO:0005829">
    <property type="term" value="C:cytosol"/>
    <property type="evidence" value="ECO:0007669"/>
    <property type="project" value="TreeGrafter"/>
</dbReference>
<evidence type="ECO:0000256" key="3">
    <source>
        <dbReference type="SAM" id="MobiDB-lite"/>
    </source>
</evidence>
<dbReference type="InterPro" id="IPR029047">
    <property type="entry name" value="HSP70_peptide-bd_sf"/>
</dbReference>
<dbReference type="SUPFAM" id="SSF100920">
    <property type="entry name" value="Heat shock protein 70kD (HSP70), peptide-binding domain"/>
    <property type="match status" value="1"/>
</dbReference>
<name>A0A4S8JGX7_MUSBA</name>
<dbReference type="GO" id="GO:0140662">
    <property type="term" value="F:ATP-dependent protein folding chaperone"/>
    <property type="evidence" value="ECO:0007669"/>
    <property type="project" value="InterPro"/>
</dbReference>
<feature type="region of interest" description="Disordered" evidence="3">
    <location>
        <begin position="1"/>
        <end position="44"/>
    </location>
</feature>
<proteinExistence type="predicted"/>
<comment type="caution">
    <text evidence="4">The sequence shown here is derived from an EMBL/GenBank/DDBJ whole genome shotgun (WGS) entry which is preliminary data.</text>
</comment>
<accession>A0A4S8JGX7</accession>
<dbReference type="Proteomes" id="UP000317650">
    <property type="component" value="Chromosome 7"/>
</dbReference>
<dbReference type="InterPro" id="IPR013126">
    <property type="entry name" value="Hsp_70_fam"/>
</dbReference>
<dbReference type="PANTHER" id="PTHR45639:SF4">
    <property type="entry name" value="HSC70CB, ISOFORM G"/>
    <property type="match status" value="1"/>
</dbReference>
<keyword evidence="1" id="KW-0547">Nucleotide-binding</keyword>
<evidence type="ECO:0000256" key="1">
    <source>
        <dbReference type="ARBA" id="ARBA00022741"/>
    </source>
</evidence>
<evidence type="ECO:0000313" key="5">
    <source>
        <dbReference type="Proteomes" id="UP000317650"/>
    </source>
</evidence>
<dbReference type="GO" id="GO:0005524">
    <property type="term" value="F:ATP binding"/>
    <property type="evidence" value="ECO:0007669"/>
    <property type="project" value="UniProtKB-KW"/>
</dbReference>
<reference evidence="4 5" key="1">
    <citation type="journal article" date="2019" name="Nat. Plants">
        <title>Genome sequencing of Musa balbisiana reveals subgenome evolution and function divergence in polyploid bananas.</title>
        <authorList>
            <person name="Yao X."/>
        </authorList>
    </citation>
    <scope>NUCLEOTIDE SEQUENCE [LARGE SCALE GENOMIC DNA]</scope>
    <source>
        <strain evidence="5">cv. DH-PKW</strain>
        <tissue evidence="4">Leaves</tissue>
    </source>
</reference>
<dbReference type="PANTHER" id="PTHR45639">
    <property type="entry name" value="HSC70CB, ISOFORM G-RELATED"/>
    <property type="match status" value="1"/>
</dbReference>
<dbReference type="Gene3D" id="2.60.34.10">
    <property type="entry name" value="Substrate Binding Domain Of DNAk, Chain A, domain 1"/>
    <property type="match status" value="1"/>
</dbReference>
<evidence type="ECO:0000256" key="2">
    <source>
        <dbReference type="ARBA" id="ARBA00022840"/>
    </source>
</evidence>
<dbReference type="AlphaFoldDB" id="A0A4S8JGX7"/>
<protein>
    <submittedName>
        <fullName evidence="4">Uncharacterized protein</fullName>
    </submittedName>
</protein>